<evidence type="ECO:0008006" key="5">
    <source>
        <dbReference type="Google" id="ProtNLM"/>
    </source>
</evidence>
<evidence type="ECO:0000313" key="3">
    <source>
        <dbReference type="EMBL" id="OMJ94465.1"/>
    </source>
</evidence>
<dbReference type="OrthoDB" id="299768at2759"/>
<feature type="coiled-coil region" evidence="1">
    <location>
        <begin position="187"/>
        <end position="253"/>
    </location>
</feature>
<protein>
    <recommendedName>
        <fullName evidence="5">DUF4200 domain-containing protein</fullName>
    </recommendedName>
</protein>
<gene>
    <name evidence="3" type="ORF">SteCoe_2369</name>
</gene>
<keyword evidence="1" id="KW-0175">Coiled coil</keyword>
<dbReference type="Proteomes" id="UP000187209">
    <property type="component" value="Unassembled WGS sequence"/>
</dbReference>
<accession>A0A1R2CZP4</accession>
<evidence type="ECO:0000256" key="1">
    <source>
        <dbReference type="SAM" id="Coils"/>
    </source>
</evidence>
<proteinExistence type="predicted"/>
<organism evidence="3 4">
    <name type="scientific">Stentor coeruleus</name>
    <dbReference type="NCBI Taxonomy" id="5963"/>
    <lineage>
        <taxon>Eukaryota</taxon>
        <taxon>Sar</taxon>
        <taxon>Alveolata</taxon>
        <taxon>Ciliophora</taxon>
        <taxon>Postciliodesmatophora</taxon>
        <taxon>Heterotrichea</taxon>
        <taxon>Heterotrichida</taxon>
        <taxon>Stentoridae</taxon>
        <taxon>Stentor</taxon>
    </lineage>
</organism>
<comment type="caution">
    <text evidence="3">The sequence shown here is derived from an EMBL/GenBank/DDBJ whole genome shotgun (WGS) entry which is preliminary data.</text>
</comment>
<evidence type="ECO:0000313" key="4">
    <source>
        <dbReference type="Proteomes" id="UP000187209"/>
    </source>
</evidence>
<sequence length="476" mass="56028">MSSPFPRAQTSKSMHRVHSSMSNYKNSLVYSEGRRPCITHVRIKSQNILPDENPEATAVEALEFWDYKYDSEIQKQLIQAKDELTRKLNHQDIVEENLNKRKAHSKSTSSLDQTKEVSRFYKAYEDTLMNTYQDLECKFHETIKNRENLRKKTCEIKEEIKNFSLSMEKLDNAYGSALQKYQNFGHISKSQKDIAQYLNAKQQHKENLFKQKIEAQQHIEMLQIDISHLSRELTELDANTSKMRNELKVVRKELIGHYSSLLKKGDDSRNQGLSWIVKLFLKLKHEVRKEMFPACLDDKSIDVIMKIARKSLELDEFYDKLAETKAPKMMKYMEKPSIKMRLHKLKQNVRIRKPTYFKKKLSWAPSELLGNGDEAVWNYNRIQDTMRLEENIKTTHQEMIDLQTAEVKRMTKESLRTGYNIRNMIGYIVGVENVDKFMIISMKEIKEIQAVRESTSTFTFMAKFLPKNYSKSPPNH</sequence>
<reference evidence="3 4" key="1">
    <citation type="submission" date="2016-11" db="EMBL/GenBank/DDBJ databases">
        <title>The macronuclear genome of Stentor coeruleus: a giant cell with tiny introns.</title>
        <authorList>
            <person name="Slabodnick M."/>
            <person name="Ruby J.G."/>
            <person name="Reiff S.B."/>
            <person name="Swart E.C."/>
            <person name="Gosai S."/>
            <person name="Prabakaran S."/>
            <person name="Witkowska E."/>
            <person name="Larue G.E."/>
            <person name="Fisher S."/>
            <person name="Freeman R.M."/>
            <person name="Gunawardena J."/>
            <person name="Chu W."/>
            <person name="Stover N.A."/>
            <person name="Gregory B.D."/>
            <person name="Nowacki M."/>
            <person name="Derisi J."/>
            <person name="Roy S.W."/>
            <person name="Marshall W.F."/>
            <person name="Sood P."/>
        </authorList>
    </citation>
    <scope>NUCLEOTIDE SEQUENCE [LARGE SCALE GENOMIC DNA]</scope>
    <source>
        <strain evidence="3">WM001</strain>
    </source>
</reference>
<evidence type="ECO:0000256" key="2">
    <source>
        <dbReference type="SAM" id="MobiDB-lite"/>
    </source>
</evidence>
<dbReference type="AlphaFoldDB" id="A0A1R2CZP4"/>
<feature type="region of interest" description="Disordered" evidence="2">
    <location>
        <begin position="1"/>
        <end position="20"/>
    </location>
</feature>
<feature type="compositionally biased region" description="Polar residues" evidence="2">
    <location>
        <begin position="1"/>
        <end position="12"/>
    </location>
</feature>
<name>A0A1R2CZP4_9CILI</name>
<dbReference type="EMBL" id="MPUH01000026">
    <property type="protein sequence ID" value="OMJ94465.1"/>
    <property type="molecule type" value="Genomic_DNA"/>
</dbReference>
<keyword evidence="4" id="KW-1185">Reference proteome</keyword>